<evidence type="ECO:0000313" key="3">
    <source>
        <dbReference type="EnsemblProtists" id="EKX34909"/>
    </source>
</evidence>
<keyword evidence="1" id="KW-0472">Membrane</keyword>
<keyword evidence="1" id="KW-1133">Transmembrane helix</keyword>
<accession>L1IG68</accession>
<dbReference type="HOGENOM" id="CLU_2255314_0_0_1"/>
<dbReference type="RefSeq" id="XP_005821889.1">
    <property type="nucleotide sequence ID" value="XM_005821832.1"/>
</dbReference>
<sequence length="104" mass="11805">MRLGNHSEEIPEAQIVNPSEKDIEELRHEVEGSQPLNPVKCFSVLTGIPSYIMDYFKKTDPSSIKTEGDVRAEEARLQRDILAWMFIGAAFFAIWVIVVQKKGL</sequence>
<dbReference type="Proteomes" id="UP000011087">
    <property type="component" value="Unassembled WGS sequence"/>
</dbReference>
<dbReference type="KEGG" id="gtt:GUITHDRAFT_118951"/>
<evidence type="ECO:0000256" key="1">
    <source>
        <dbReference type="SAM" id="Phobius"/>
    </source>
</evidence>
<dbReference type="PaxDb" id="55529-EKX34909"/>
<evidence type="ECO:0000313" key="2">
    <source>
        <dbReference type="EMBL" id="EKX34909.1"/>
    </source>
</evidence>
<dbReference type="GeneID" id="17291599"/>
<reference evidence="2 4" key="1">
    <citation type="journal article" date="2012" name="Nature">
        <title>Algal genomes reveal evolutionary mosaicism and the fate of nucleomorphs.</title>
        <authorList>
            <consortium name="DOE Joint Genome Institute"/>
            <person name="Curtis B.A."/>
            <person name="Tanifuji G."/>
            <person name="Burki F."/>
            <person name="Gruber A."/>
            <person name="Irimia M."/>
            <person name="Maruyama S."/>
            <person name="Arias M.C."/>
            <person name="Ball S.G."/>
            <person name="Gile G.H."/>
            <person name="Hirakawa Y."/>
            <person name="Hopkins J.F."/>
            <person name="Kuo A."/>
            <person name="Rensing S.A."/>
            <person name="Schmutz J."/>
            <person name="Symeonidi A."/>
            <person name="Elias M."/>
            <person name="Eveleigh R.J."/>
            <person name="Herman E.K."/>
            <person name="Klute M.J."/>
            <person name="Nakayama T."/>
            <person name="Obornik M."/>
            <person name="Reyes-Prieto A."/>
            <person name="Armbrust E.V."/>
            <person name="Aves S.J."/>
            <person name="Beiko R.G."/>
            <person name="Coutinho P."/>
            <person name="Dacks J.B."/>
            <person name="Durnford D.G."/>
            <person name="Fast N.M."/>
            <person name="Green B.R."/>
            <person name="Grisdale C.J."/>
            <person name="Hempel F."/>
            <person name="Henrissat B."/>
            <person name="Hoppner M.P."/>
            <person name="Ishida K."/>
            <person name="Kim E."/>
            <person name="Koreny L."/>
            <person name="Kroth P.G."/>
            <person name="Liu Y."/>
            <person name="Malik S.B."/>
            <person name="Maier U.G."/>
            <person name="McRose D."/>
            <person name="Mock T."/>
            <person name="Neilson J.A."/>
            <person name="Onodera N.T."/>
            <person name="Poole A.M."/>
            <person name="Pritham E.J."/>
            <person name="Richards T.A."/>
            <person name="Rocap G."/>
            <person name="Roy S.W."/>
            <person name="Sarai C."/>
            <person name="Schaack S."/>
            <person name="Shirato S."/>
            <person name="Slamovits C.H."/>
            <person name="Spencer D.F."/>
            <person name="Suzuki S."/>
            <person name="Worden A.Z."/>
            <person name="Zauner S."/>
            <person name="Barry K."/>
            <person name="Bell C."/>
            <person name="Bharti A.K."/>
            <person name="Crow J.A."/>
            <person name="Grimwood J."/>
            <person name="Kramer R."/>
            <person name="Lindquist E."/>
            <person name="Lucas S."/>
            <person name="Salamov A."/>
            <person name="McFadden G.I."/>
            <person name="Lane C.E."/>
            <person name="Keeling P.J."/>
            <person name="Gray M.W."/>
            <person name="Grigoriev I.V."/>
            <person name="Archibald J.M."/>
        </authorList>
    </citation>
    <scope>NUCLEOTIDE SEQUENCE</scope>
    <source>
        <strain evidence="2 4">CCMP2712</strain>
    </source>
</reference>
<reference evidence="4" key="2">
    <citation type="submission" date="2012-11" db="EMBL/GenBank/DDBJ databases">
        <authorList>
            <person name="Kuo A."/>
            <person name="Curtis B.A."/>
            <person name="Tanifuji G."/>
            <person name="Burki F."/>
            <person name="Gruber A."/>
            <person name="Irimia M."/>
            <person name="Maruyama S."/>
            <person name="Arias M.C."/>
            <person name="Ball S.G."/>
            <person name="Gile G.H."/>
            <person name="Hirakawa Y."/>
            <person name="Hopkins J.F."/>
            <person name="Rensing S.A."/>
            <person name="Schmutz J."/>
            <person name="Symeonidi A."/>
            <person name="Elias M."/>
            <person name="Eveleigh R.J."/>
            <person name="Herman E.K."/>
            <person name="Klute M.J."/>
            <person name="Nakayama T."/>
            <person name="Obornik M."/>
            <person name="Reyes-Prieto A."/>
            <person name="Armbrust E.V."/>
            <person name="Aves S.J."/>
            <person name="Beiko R.G."/>
            <person name="Coutinho P."/>
            <person name="Dacks J.B."/>
            <person name="Durnford D.G."/>
            <person name="Fast N.M."/>
            <person name="Green B.R."/>
            <person name="Grisdale C."/>
            <person name="Hempe F."/>
            <person name="Henrissat B."/>
            <person name="Hoppner M.P."/>
            <person name="Ishida K.-I."/>
            <person name="Kim E."/>
            <person name="Koreny L."/>
            <person name="Kroth P.G."/>
            <person name="Liu Y."/>
            <person name="Malik S.-B."/>
            <person name="Maier U.G."/>
            <person name="McRose D."/>
            <person name="Mock T."/>
            <person name="Neilson J.A."/>
            <person name="Onodera N.T."/>
            <person name="Poole A.M."/>
            <person name="Pritham E.J."/>
            <person name="Richards T.A."/>
            <person name="Rocap G."/>
            <person name="Roy S.W."/>
            <person name="Sarai C."/>
            <person name="Schaack S."/>
            <person name="Shirato S."/>
            <person name="Slamovits C.H."/>
            <person name="Spencer D.F."/>
            <person name="Suzuki S."/>
            <person name="Worden A.Z."/>
            <person name="Zauner S."/>
            <person name="Barry K."/>
            <person name="Bell C."/>
            <person name="Bharti A.K."/>
            <person name="Crow J.A."/>
            <person name="Grimwood J."/>
            <person name="Kramer R."/>
            <person name="Lindquist E."/>
            <person name="Lucas S."/>
            <person name="Salamov A."/>
            <person name="McFadden G.I."/>
            <person name="Lane C.E."/>
            <person name="Keeling P.J."/>
            <person name="Gray M.W."/>
            <person name="Grigoriev I.V."/>
            <person name="Archibald J.M."/>
        </authorList>
    </citation>
    <scope>NUCLEOTIDE SEQUENCE</scope>
    <source>
        <strain evidence="4">CCMP2712</strain>
    </source>
</reference>
<gene>
    <name evidence="2" type="ORF">GUITHDRAFT_118951</name>
</gene>
<proteinExistence type="predicted"/>
<reference evidence="3" key="3">
    <citation type="submission" date="2015-06" db="UniProtKB">
        <authorList>
            <consortium name="EnsemblProtists"/>
        </authorList>
    </citation>
    <scope>IDENTIFICATION</scope>
</reference>
<dbReference type="EMBL" id="JH993101">
    <property type="protein sequence ID" value="EKX34909.1"/>
    <property type="molecule type" value="Genomic_DNA"/>
</dbReference>
<keyword evidence="1" id="KW-0812">Transmembrane</keyword>
<organism evidence="2">
    <name type="scientific">Guillardia theta (strain CCMP2712)</name>
    <name type="common">Cryptophyte</name>
    <dbReference type="NCBI Taxonomy" id="905079"/>
    <lineage>
        <taxon>Eukaryota</taxon>
        <taxon>Cryptophyceae</taxon>
        <taxon>Pyrenomonadales</taxon>
        <taxon>Geminigeraceae</taxon>
        <taxon>Guillardia</taxon>
    </lineage>
</organism>
<evidence type="ECO:0000313" key="4">
    <source>
        <dbReference type="Proteomes" id="UP000011087"/>
    </source>
</evidence>
<dbReference type="EnsemblProtists" id="EKX34909">
    <property type="protein sequence ID" value="EKX34909"/>
    <property type="gene ID" value="GUITHDRAFT_118951"/>
</dbReference>
<dbReference type="AlphaFoldDB" id="L1IG68"/>
<feature type="transmembrane region" description="Helical" evidence="1">
    <location>
        <begin position="81"/>
        <end position="98"/>
    </location>
</feature>
<keyword evidence="4" id="KW-1185">Reference proteome</keyword>
<name>L1IG68_GUITC</name>
<protein>
    <submittedName>
        <fullName evidence="2 3">Uncharacterized protein</fullName>
    </submittedName>
</protein>